<proteinExistence type="predicted"/>
<dbReference type="EMBL" id="JAUYVT010000020">
    <property type="protein sequence ID" value="MDP2566408.1"/>
    <property type="molecule type" value="Genomic_DNA"/>
</dbReference>
<keyword evidence="1" id="KW-1133">Transmembrane helix</keyword>
<comment type="caution">
    <text evidence="2">The sequence shown here is derived from an EMBL/GenBank/DDBJ whole genome shotgun (WGS) entry which is preliminary data.</text>
</comment>
<reference evidence="2" key="1">
    <citation type="submission" date="2023-07" db="EMBL/GenBank/DDBJ databases">
        <title>Genome content predicts the carbon catabolic preferences of heterotrophic bacteria.</title>
        <authorList>
            <person name="Gralka M."/>
        </authorList>
    </citation>
    <scope>NUCLEOTIDE SEQUENCE</scope>
    <source>
        <strain evidence="2">4G09</strain>
    </source>
</reference>
<accession>A0ABT9FHZ0</accession>
<sequence>MNDVVEYITGLVSSIPKEVIVMVGAFLFLSFLLKSVARLLKLSIFVIAVSTVAYMVDPYIFDKLERMPILADVRVFASNSIQTALSALKSI</sequence>
<name>A0ABT9FHZ0_9GAMM</name>
<keyword evidence="3" id="KW-1185">Reference proteome</keyword>
<feature type="transmembrane region" description="Helical" evidence="1">
    <location>
        <begin position="44"/>
        <end position="61"/>
    </location>
</feature>
<evidence type="ECO:0000256" key="1">
    <source>
        <dbReference type="SAM" id="Phobius"/>
    </source>
</evidence>
<keyword evidence="1" id="KW-0812">Transmembrane</keyword>
<evidence type="ECO:0000313" key="3">
    <source>
        <dbReference type="Proteomes" id="UP001177212"/>
    </source>
</evidence>
<dbReference type="Proteomes" id="UP001177212">
    <property type="component" value="Unassembled WGS sequence"/>
</dbReference>
<dbReference type="RefSeq" id="WP_305473024.1">
    <property type="nucleotide sequence ID" value="NZ_JAUYVT010000020.1"/>
</dbReference>
<feature type="transmembrane region" description="Helical" evidence="1">
    <location>
        <begin position="19"/>
        <end position="37"/>
    </location>
</feature>
<evidence type="ECO:0000313" key="2">
    <source>
        <dbReference type="EMBL" id="MDP2566408.1"/>
    </source>
</evidence>
<organism evidence="2 3">
    <name type="scientific">Pseudoalteromonas marina</name>
    <dbReference type="NCBI Taxonomy" id="267375"/>
    <lineage>
        <taxon>Bacteria</taxon>
        <taxon>Pseudomonadati</taxon>
        <taxon>Pseudomonadota</taxon>
        <taxon>Gammaproteobacteria</taxon>
        <taxon>Alteromonadales</taxon>
        <taxon>Pseudoalteromonadaceae</taxon>
        <taxon>Pseudoalteromonas</taxon>
    </lineage>
</organism>
<protein>
    <submittedName>
        <fullName evidence="2">Uncharacterized protein</fullName>
    </submittedName>
</protein>
<gene>
    <name evidence="2" type="ORF">Q8W34_17310</name>
</gene>
<keyword evidence="1" id="KW-0472">Membrane</keyword>